<sequence length="306" mass="36054">MTKRLNERQSYFSMSEFLDSYYWASKDSSLGNLLSSVTLWRNDNDELFDQAIADDWHTFFSDVSDEDHTVFESFRAVKQFVNEYLPDIAATKRVSRNLTYRIRMICEMTEAQRDQEPVWQNWVAAVNWITNPNVVPRKESPFLKAGQSLPNPKKKGFRKNQFPVAKVLPAPRPEIPLASNLEKIDLDQSFHALMNFLNHYQVTDDNSELKDYLQKNSVISEDNQEYLYWKGKFSRVSHKEELLDILKAFLMVRDYFEMAFPDNALHTHSVRKLSYEIWKASDLPHNQRVQTDVWQNWLAAVHEAMQ</sequence>
<dbReference type="AlphaFoldDB" id="A0AB37RCP7"/>
<dbReference type="Proteomes" id="UP000281061">
    <property type="component" value="Unassembled WGS sequence"/>
</dbReference>
<proteinExistence type="predicted"/>
<evidence type="ECO:0000313" key="2">
    <source>
        <dbReference type="Proteomes" id="UP000281061"/>
    </source>
</evidence>
<protein>
    <submittedName>
        <fullName evidence="1">Uncharacterized protein</fullName>
    </submittedName>
</protein>
<gene>
    <name evidence="1" type="ORF">D6U17_17955</name>
</gene>
<evidence type="ECO:0000313" key="1">
    <source>
        <dbReference type="EMBL" id="RMW50970.1"/>
    </source>
</evidence>
<organism evidence="1 2">
    <name type="scientific">Lactiplantibacillus pentosus</name>
    <name type="common">Lactobacillus pentosus</name>
    <dbReference type="NCBI Taxonomy" id="1589"/>
    <lineage>
        <taxon>Bacteria</taxon>
        <taxon>Bacillati</taxon>
        <taxon>Bacillota</taxon>
        <taxon>Bacilli</taxon>
        <taxon>Lactobacillales</taxon>
        <taxon>Lactobacillaceae</taxon>
        <taxon>Lactiplantibacillus</taxon>
    </lineage>
</organism>
<comment type="caution">
    <text evidence="1">The sequence shown here is derived from an EMBL/GenBank/DDBJ whole genome shotgun (WGS) entry which is preliminary data.</text>
</comment>
<accession>A0AB37RCP7</accession>
<name>A0AB37RCP7_LACPE</name>
<reference evidence="1 2" key="1">
    <citation type="submission" date="2018-10" db="EMBL/GenBank/DDBJ databases">
        <title>Genome sequences of five Lactobacillus pentosus strains isolated from brines of traditionally fermented spanish-style green table olives and differences between them.</title>
        <authorList>
            <person name="Jimenez Diaz R."/>
        </authorList>
    </citation>
    <scope>NUCLEOTIDE SEQUENCE [LARGE SCALE GENOMIC DNA]</scope>
    <source>
        <strain evidence="1 2">IG8</strain>
    </source>
</reference>
<dbReference type="RefSeq" id="WP_122211564.1">
    <property type="nucleotide sequence ID" value="NZ_CP104714.1"/>
</dbReference>
<dbReference type="EMBL" id="RDCL01000097">
    <property type="protein sequence ID" value="RMW50970.1"/>
    <property type="molecule type" value="Genomic_DNA"/>
</dbReference>